<reference evidence="1" key="1">
    <citation type="submission" date="2022-11" db="EMBL/GenBank/DDBJ databases">
        <title>Genome Sequence of Boeremia exigua.</title>
        <authorList>
            <person name="Buettner E."/>
        </authorList>
    </citation>
    <scope>NUCLEOTIDE SEQUENCE</scope>
    <source>
        <strain evidence="1">CU02</strain>
    </source>
</reference>
<accession>A0ACC2ISH6</accession>
<evidence type="ECO:0000313" key="1">
    <source>
        <dbReference type="EMBL" id="KAJ8118029.1"/>
    </source>
</evidence>
<organism evidence="1 2">
    <name type="scientific">Boeremia exigua</name>
    <dbReference type="NCBI Taxonomy" id="749465"/>
    <lineage>
        <taxon>Eukaryota</taxon>
        <taxon>Fungi</taxon>
        <taxon>Dikarya</taxon>
        <taxon>Ascomycota</taxon>
        <taxon>Pezizomycotina</taxon>
        <taxon>Dothideomycetes</taxon>
        <taxon>Pleosporomycetidae</taxon>
        <taxon>Pleosporales</taxon>
        <taxon>Pleosporineae</taxon>
        <taxon>Didymellaceae</taxon>
        <taxon>Boeremia</taxon>
    </lineage>
</organism>
<protein>
    <submittedName>
        <fullName evidence="1">Uncharacterized protein</fullName>
    </submittedName>
</protein>
<keyword evidence="2" id="KW-1185">Reference proteome</keyword>
<sequence length="1183" mass="132568">MRRAADAASTHWLRCQTTTAHVIFTCRYTATCREPLLEEDCMGVHIDYLLLPYLTVAGAPEPDAAWRQPRPKQKSRPGLSRCLPLSVLCITYLAMDLTNDPSDFPEEASYVDDESVGEPFNAVDKKTAMESIECGTTLVKLQDMTPAQQEAVYSQYEVDTHTYENIPGVAEVLKLRGHDVPKKFFQRQRRPCVVAFRRDIEDVGTFVGSSIDPACKNADGKTGKPIEKVTVLFNLNSQTPNIEISTRAEGTNSTLESDALISTHLTLDHLAKESETGMPMFYCRSPANADTEANRFAADKKFPGNAEVEELKSLYDRNELFEVIIFLKDSAPALTWTGLQPWEVRDVTARQEATADLDSPEESTSYTTTRDLLIQGIHRNAQVISVFIHTKPERMDAMSERIAYMRILLTLSSDFGTFWFYRSQSENVDKPGLPKRKFVVPCWLVTEWEFDVHTDSNNVDVYTRPRPGVFTAVKGFPGQFLCKIFLSDDSLAEKLSIKMPNAGTCIRLRVSPEDPLHPNPQTAYSYKGSVTIGMVGENCVFMCVVSGPRKMQTGTPFPVYISYLIDNVPYERQMRAVDQIQSIPSHQKPTGIDLKALFFNDVLSAPQQDFLEKNIDFTKFMNKVEGRPASKRPNDMQKLAIQSTAKASNGLTGIQGPPGTGKTETVKAVGMAMLHCGVKTMFCAPTNSAVQNFAQSFDKSSREELWLNEYKYVMFSGAYVDIKSAERLELNKATRDSLIAKDRELSEQDINIMLNAENIMQEHARSVLVDNNSPEVTMTFGYKLRQKINDWAKRRAHLDLIGDYEYNLGLYYLQNVVKAVFCTLSSSAHELLTRGFQPAELIIDEAAQDSIAGIVTACGAYKDTIKHITIAGDHKQGVPIFAAKDSNVGRSMLSRNLLKEVANDRSRTYVFVALDQSYRCLDELLKFTRAFYAKLEASPQNKEADMPLQITIKAFWNHFLRASFKGSRFQVAIDVPGKHENASGSTTLLNLAEAETVATLFAAMLRFPAPEGGRPIVPADLVALTPYTGQALAIKFAFHKAREPLLLQVAISTVAHGQGLEWPIVGFSPVINIGKTRLVAEDRLPIRFLANPNNINVAMSRARFGRYIIGGLQLMVQMVLNRHLTAKMYNVWFSHIKQLADNDNIITHREWLHAMENNLRPGFARPREFSLQLVRPPSAIIKR</sequence>
<dbReference type="Proteomes" id="UP001153331">
    <property type="component" value="Unassembled WGS sequence"/>
</dbReference>
<name>A0ACC2ISH6_9PLEO</name>
<proteinExistence type="predicted"/>
<gene>
    <name evidence="1" type="ORF">OPT61_g916</name>
</gene>
<comment type="caution">
    <text evidence="1">The sequence shown here is derived from an EMBL/GenBank/DDBJ whole genome shotgun (WGS) entry which is preliminary data.</text>
</comment>
<evidence type="ECO:0000313" key="2">
    <source>
        <dbReference type="Proteomes" id="UP001153331"/>
    </source>
</evidence>
<dbReference type="EMBL" id="JAPHNI010000032">
    <property type="protein sequence ID" value="KAJ8118029.1"/>
    <property type="molecule type" value="Genomic_DNA"/>
</dbReference>